<keyword evidence="2" id="KW-1185">Reference proteome</keyword>
<organism evidence="1 2">
    <name type="scientific">Paenibacillus gansuensis</name>
    <dbReference type="NCBI Taxonomy" id="306542"/>
    <lineage>
        <taxon>Bacteria</taxon>
        <taxon>Bacillati</taxon>
        <taxon>Bacillota</taxon>
        <taxon>Bacilli</taxon>
        <taxon>Bacillales</taxon>
        <taxon>Paenibacillaceae</taxon>
        <taxon>Paenibacillus</taxon>
    </lineage>
</organism>
<sequence>MEKILNNLYTHTLSCIEKKDMNEVKGNNEFFLEIFAEILGESKKPTESILLKALVSYIDSIAEKLVEAGYQEYAVELVRKFYKTEGQYSVTSLYFEKLLDSLFSVHSELKSFNSVKDISFIGLLLDLFLNTGEYQGRYYDNNIVYLFSRYYVVISKNRHLSDDEKVNIISYFISSCFHLSLVDGFDQDKEKIKLLENILANILKATVDRLDILIFREVIKQLPESNYLLSDKVDHKIIILKITIYLYYLIYKESIPAEEKSHLKEFGVLVKDYWQYTYLSLAPMWTRYVEIKSELSRWERMNNGQAKWLMMDSVVREFFLFFNCCKGIFDIDDIPEDILNESELFSFLNSNLKGSTFTEQLISDYMNFKEFISYNHGDNVTPILELNQLREQLLLRYKQIKFKELSNYINSTEIIDINKMIIYNKIEQMINEDPYLQLTGGNLNNINYQYETKNYTFRINVPIQFVAKKEGSDFKSIANNFKRAFESYLLNFLFHKGILVENITFKENNKIIRMLDIIKNLTNEGVTINSLVYGIKPDSVFLYQEDEVSKEKLAALIETLNSAETERHLWVGFDNNLLQIESGKLSVDIVNLSDEVIEDILTKSKREDGMYYLKITNEIHAPFYKEEARGYLLTERKTIVITKSINVSIQGSPGFILEIGNS</sequence>
<comment type="caution">
    <text evidence="1">The sequence shown here is derived from an EMBL/GenBank/DDBJ whole genome shotgun (WGS) entry which is preliminary data.</text>
</comment>
<reference evidence="2" key="1">
    <citation type="journal article" date="2019" name="Int. J. Syst. Evol. Microbiol.">
        <title>The Global Catalogue of Microorganisms (GCM) 10K type strain sequencing project: providing services to taxonomists for standard genome sequencing and annotation.</title>
        <authorList>
            <consortium name="The Broad Institute Genomics Platform"/>
            <consortium name="The Broad Institute Genome Sequencing Center for Infectious Disease"/>
            <person name="Wu L."/>
            <person name="Ma J."/>
        </authorList>
    </citation>
    <scope>NUCLEOTIDE SEQUENCE [LARGE SCALE GENOMIC DNA]</scope>
    <source>
        <strain evidence="2">KCTC 3950</strain>
    </source>
</reference>
<dbReference type="RefSeq" id="WP_377599977.1">
    <property type="nucleotide sequence ID" value="NZ_JBHUME010000002.1"/>
</dbReference>
<dbReference type="EMBL" id="JBHUME010000002">
    <property type="protein sequence ID" value="MFD2611399.1"/>
    <property type="molecule type" value="Genomic_DNA"/>
</dbReference>
<gene>
    <name evidence="1" type="ORF">ACFSUF_03065</name>
</gene>
<evidence type="ECO:0000313" key="2">
    <source>
        <dbReference type="Proteomes" id="UP001597541"/>
    </source>
</evidence>
<name>A0ABW5P8Q1_9BACL</name>
<accession>A0ABW5P8Q1</accession>
<protein>
    <submittedName>
        <fullName evidence="1">Uncharacterized protein</fullName>
    </submittedName>
</protein>
<evidence type="ECO:0000313" key="1">
    <source>
        <dbReference type="EMBL" id="MFD2611399.1"/>
    </source>
</evidence>
<proteinExistence type="predicted"/>
<dbReference type="Proteomes" id="UP001597541">
    <property type="component" value="Unassembled WGS sequence"/>
</dbReference>